<name>A0A9P8VJY0_9PEZI</name>
<evidence type="ECO:0000256" key="1">
    <source>
        <dbReference type="ARBA" id="ARBA00023242"/>
    </source>
</evidence>
<dbReference type="CDD" id="cd12148">
    <property type="entry name" value="fungal_TF_MHR"/>
    <property type="match status" value="1"/>
</dbReference>
<keyword evidence="3" id="KW-0812">Transmembrane</keyword>
<gene>
    <name evidence="5" type="ORF">F5X68DRAFT_128374</name>
</gene>
<organism evidence="5 6">
    <name type="scientific">Plectosphaerella plurivora</name>
    <dbReference type="NCBI Taxonomy" id="936078"/>
    <lineage>
        <taxon>Eukaryota</taxon>
        <taxon>Fungi</taxon>
        <taxon>Dikarya</taxon>
        <taxon>Ascomycota</taxon>
        <taxon>Pezizomycotina</taxon>
        <taxon>Sordariomycetes</taxon>
        <taxon>Hypocreomycetidae</taxon>
        <taxon>Glomerellales</taxon>
        <taxon>Plectosphaerellaceae</taxon>
        <taxon>Plectosphaerella</taxon>
    </lineage>
</organism>
<keyword evidence="3" id="KW-1133">Transmembrane helix</keyword>
<dbReference type="GO" id="GO:0003677">
    <property type="term" value="F:DNA binding"/>
    <property type="evidence" value="ECO:0007669"/>
    <property type="project" value="InterPro"/>
</dbReference>
<proteinExistence type="predicted"/>
<feature type="compositionally biased region" description="Polar residues" evidence="2">
    <location>
        <begin position="203"/>
        <end position="220"/>
    </location>
</feature>
<dbReference type="OrthoDB" id="3266505at2759"/>
<dbReference type="GO" id="GO:0003700">
    <property type="term" value="F:DNA-binding transcription factor activity"/>
    <property type="evidence" value="ECO:0007669"/>
    <property type="project" value="InterPro"/>
</dbReference>
<dbReference type="AlphaFoldDB" id="A0A9P8VJY0"/>
<reference evidence="5" key="1">
    <citation type="journal article" date="2021" name="Nat. Commun.">
        <title>Genetic determinants of endophytism in the Arabidopsis root mycobiome.</title>
        <authorList>
            <person name="Mesny F."/>
            <person name="Miyauchi S."/>
            <person name="Thiergart T."/>
            <person name="Pickel B."/>
            <person name="Atanasova L."/>
            <person name="Karlsson M."/>
            <person name="Huettel B."/>
            <person name="Barry K.W."/>
            <person name="Haridas S."/>
            <person name="Chen C."/>
            <person name="Bauer D."/>
            <person name="Andreopoulos W."/>
            <person name="Pangilinan J."/>
            <person name="LaButti K."/>
            <person name="Riley R."/>
            <person name="Lipzen A."/>
            <person name="Clum A."/>
            <person name="Drula E."/>
            <person name="Henrissat B."/>
            <person name="Kohler A."/>
            <person name="Grigoriev I.V."/>
            <person name="Martin F.M."/>
            <person name="Hacquard S."/>
        </authorList>
    </citation>
    <scope>NUCLEOTIDE SEQUENCE</scope>
    <source>
        <strain evidence="5">MPI-SDFR-AT-0117</strain>
    </source>
</reference>
<dbReference type="Proteomes" id="UP000770015">
    <property type="component" value="Unassembled WGS sequence"/>
</dbReference>
<keyword evidence="1" id="KW-0539">Nucleus</keyword>
<dbReference type="EMBL" id="JAGSXJ010000003">
    <property type="protein sequence ID" value="KAH6694083.1"/>
    <property type="molecule type" value="Genomic_DNA"/>
</dbReference>
<feature type="region of interest" description="Disordered" evidence="2">
    <location>
        <begin position="199"/>
        <end position="220"/>
    </location>
</feature>
<feature type="transmembrane region" description="Helical" evidence="3">
    <location>
        <begin position="32"/>
        <end position="50"/>
    </location>
</feature>
<dbReference type="Pfam" id="PF04082">
    <property type="entry name" value="Fungal_trans"/>
    <property type="match status" value="1"/>
</dbReference>
<evidence type="ECO:0000256" key="2">
    <source>
        <dbReference type="SAM" id="MobiDB-lite"/>
    </source>
</evidence>
<dbReference type="PANTHER" id="PTHR46910:SF17">
    <property type="entry name" value="SCFA-RELATED"/>
    <property type="match status" value="1"/>
</dbReference>
<keyword evidence="6" id="KW-1185">Reference proteome</keyword>
<dbReference type="InterPro" id="IPR050987">
    <property type="entry name" value="AtrR-like"/>
</dbReference>
<evidence type="ECO:0000259" key="4">
    <source>
        <dbReference type="Pfam" id="PF04082"/>
    </source>
</evidence>
<evidence type="ECO:0000313" key="6">
    <source>
        <dbReference type="Proteomes" id="UP000770015"/>
    </source>
</evidence>
<evidence type="ECO:0000256" key="3">
    <source>
        <dbReference type="SAM" id="Phobius"/>
    </source>
</evidence>
<protein>
    <recommendedName>
        <fullName evidence="4">Xylanolytic transcriptional activator regulatory domain-containing protein</fullName>
    </recommendedName>
</protein>
<evidence type="ECO:0000313" key="5">
    <source>
        <dbReference type="EMBL" id="KAH6694083.1"/>
    </source>
</evidence>
<dbReference type="GO" id="GO:0006351">
    <property type="term" value="P:DNA-templated transcription"/>
    <property type="evidence" value="ECO:0007669"/>
    <property type="project" value="InterPro"/>
</dbReference>
<sequence length="469" mass="52161">MGTTIRAAQFIGLNQEAQWGNIDDVEKQARRYVWWSVFIGAGFISMSWGMPPMLAETDCNIRHPHDGEETSEQCPGFSSLEKREDGELHPVTIGSYNRYKADMYKIAISIMHQVYFGQHQGPEDLCQRVIKLHKRLLVWEGGIPLELRVESHPREVPGDTAVEPLRRVFALQALTLRVSYDNVQILLFRPLLSTGGVPKSRFPTRQNSPAPASTTQMNQDNVPEPIRSIAQRQCWTSATRTSLLSQSLDILSLSQFNFPAIHVGVHAFSAGVMLGLMALQAPLSARGQESKRGIARIVQIPKATKLKSHVWTQMTQVLTDLMHVIAGEETKALIANPSELDLSEVLAKPDIFGEPSDYYPRLIEPSQAQLDSEHRAPQADTLGRGNDFEDDTSEPRLEAEGTAPTAGTSGSVRQEMPAAAPFDPFNTDMGQSGLFDMSEMWVPPQVGWPAGSLPGMDQSWMWDWSFPSR</sequence>
<feature type="region of interest" description="Disordered" evidence="2">
    <location>
        <begin position="62"/>
        <end position="81"/>
    </location>
</feature>
<dbReference type="PANTHER" id="PTHR46910">
    <property type="entry name" value="TRANSCRIPTION FACTOR PDR1"/>
    <property type="match status" value="1"/>
</dbReference>
<accession>A0A9P8VJY0</accession>
<keyword evidence="3" id="KW-0472">Membrane</keyword>
<feature type="domain" description="Xylanolytic transcriptional activator regulatory" evidence="4">
    <location>
        <begin position="1"/>
        <end position="74"/>
    </location>
</feature>
<feature type="region of interest" description="Disordered" evidence="2">
    <location>
        <begin position="367"/>
        <end position="413"/>
    </location>
</feature>
<dbReference type="GO" id="GO:0008270">
    <property type="term" value="F:zinc ion binding"/>
    <property type="evidence" value="ECO:0007669"/>
    <property type="project" value="InterPro"/>
</dbReference>
<dbReference type="InterPro" id="IPR007219">
    <property type="entry name" value="XnlR_reg_dom"/>
</dbReference>
<comment type="caution">
    <text evidence="5">The sequence shown here is derived from an EMBL/GenBank/DDBJ whole genome shotgun (WGS) entry which is preliminary data.</text>
</comment>